<dbReference type="SUPFAM" id="SSF48371">
    <property type="entry name" value="ARM repeat"/>
    <property type="match status" value="1"/>
</dbReference>
<evidence type="ECO:0000313" key="2">
    <source>
        <dbReference type="EMBL" id="SPD32897.1"/>
    </source>
</evidence>
<dbReference type="InterPro" id="IPR016024">
    <property type="entry name" value="ARM-type_fold"/>
</dbReference>
<reference evidence="2" key="1">
    <citation type="submission" date="2018-02" db="EMBL/GenBank/DDBJ databases">
        <authorList>
            <person name="Cohen D.B."/>
            <person name="Kent A.D."/>
        </authorList>
    </citation>
    <scope>NUCLEOTIDE SEQUENCE</scope>
</reference>
<proteinExistence type="predicted"/>
<keyword evidence="1" id="KW-0812">Transmembrane</keyword>
<dbReference type="EMBL" id="OIVN01006426">
    <property type="protein sequence ID" value="SPD32897.1"/>
    <property type="molecule type" value="Genomic_DNA"/>
</dbReference>
<accession>A0A2N9J634</accession>
<name>A0A2N9J634_FAGSY</name>
<evidence type="ECO:0000256" key="1">
    <source>
        <dbReference type="SAM" id="Phobius"/>
    </source>
</evidence>
<dbReference type="InterPro" id="IPR011989">
    <property type="entry name" value="ARM-like"/>
</dbReference>
<organism evidence="2">
    <name type="scientific">Fagus sylvatica</name>
    <name type="common">Beechnut</name>
    <dbReference type="NCBI Taxonomy" id="28930"/>
    <lineage>
        <taxon>Eukaryota</taxon>
        <taxon>Viridiplantae</taxon>
        <taxon>Streptophyta</taxon>
        <taxon>Embryophyta</taxon>
        <taxon>Tracheophyta</taxon>
        <taxon>Spermatophyta</taxon>
        <taxon>Magnoliopsida</taxon>
        <taxon>eudicotyledons</taxon>
        <taxon>Gunneridae</taxon>
        <taxon>Pentapetalae</taxon>
        <taxon>rosids</taxon>
        <taxon>fabids</taxon>
        <taxon>Fagales</taxon>
        <taxon>Fagaceae</taxon>
        <taxon>Fagus</taxon>
    </lineage>
</organism>
<protein>
    <submittedName>
        <fullName evidence="2">Uncharacterized protein</fullName>
    </submittedName>
</protein>
<keyword evidence="1" id="KW-1133">Transmembrane helix</keyword>
<dbReference type="Gene3D" id="1.25.10.10">
    <property type="entry name" value="Leucine-rich Repeat Variant"/>
    <property type="match status" value="1"/>
</dbReference>
<feature type="transmembrane region" description="Helical" evidence="1">
    <location>
        <begin position="170"/>
        <end position="188"/>
    </location>
</feature>
<sequence>MYKYKYMYDRYMYKYKYMYEYEDKYEYKDKYMYEDKDEDEDEDRYLYLYKHKYDFDSHMYKYKYEDEDEDKDEYKYEYEDEDEGTNYSVALECLNWLISLEGNTIFPMVLKQLLREYLAAPEWQRRHSALIAVVQFKEMLHMLDMLWWQFILLRMYWGLHVIVYSQVATLFYGSGVVVYGVWFIWGGLGDALSSAASLGWLASPFP</sequence>
<gene>
    <name evidence="2" type="ORF">FSB_LOCUS60779</name>
</gene>
<dbReference type="AlphaFoldDB" id="A0A2N9J634"/>
<keyword evidence="1" id="KW-0472">Membrane</keyword>